<comment type="subunit">
    <text evidence="4">Component of the proteasome complex.</text>
</comment>
<dbReference type="PROSITE" id="PS51476">
    <property type="entry name" value="PROTEASOME_BETA_2"/>
    <property type="match status" value="1"/>
</dbReference>
<evidence type="ECO:0000313" key="6">
    <source>
        <dbReference type="Proteomes" id="UP000054937"/>
    </source>
</evidence>
<comment type="function">
    <text evidence="4">Component of the proteasome, a multicatalytic proteinase complex which is characterized by its ability to cleave peptides with Arg, Phe, Tyr, Leu, and Glu adjacent to the leaving group at neutral or slightly basic pH. The proteasome has an ATP-dependent proteolytic activity.</text>
</comment>
<evidence type="ECO:0000313" key="5">
    <source>
        <dbReference type="EMBL" id="KRX07441.1"/>
    </source>
</evidence>
<proteinExistence type="inferred from homology"/>
<dbReference type="PROSITE" id="PS00854">
    <property type="entry name" value="PROTEASOME_BETA_1"/>
    <property type="match status" value="1"/>
</dbReference>
<dbReference type="FunCoup" id="A0A0V0QZ29">
    <property type="interactions" value="387"/>
</dbReference>
<keyword evidence="6" id="KW-1185">Reference proteome</keyword>
<evidence type="ECO:0000256" key="2">
    <source>
        <dbReference type="ARBA" id="ARBA00022942"/>
    </source>
</evidence>
<evidence type="ECO:0000256" key="4">
    <source>
        <dbReference type="RuleBase" id="RU004203"/>
    </source>
</evidence>
<dbReference type="GO" id="GO:0019774">
    <property type="term" value="C:proteasome core complex, beta-subunit complex"/>
    <property type="evidence" value="ECO:0007669"/>
    <property type="project" value="InterPro"/>
</dbReference>
<gene>
    <name evidence="5" type="ORF">PPERSA_03274</name>
</gene>
<dbReference type="PANTHER" id="PTHR32194">
    <property type="entry name" value="METALLOPROTEASE TLDD"/>
    <property type="match status" value="1"/>
</dbReference>
<dbReference type="GO" id="GO:0005737">
    <property type="term" value="C:cytoplasm"/>
    <property type="evidence" value="ECO:0007669"/>
    <property type="project" value="UniProtKB-SubCell"/>
</dbReference>
<dbReference type="SUPFAM" id="SSF56235">
    <property type="entry name" value="N-terminal nucleophile aminohydrolases (Ntn hydrolases)"/>
    <property type="match status" value="1"/>
</dbReference>
<dbReference type="CDD" id="cd03759">
    <property type="entry name" value="proteasome_beta_type_3"/>
    <property type="match status" value="1"/>
</dbReference>
<dbReference type="Proteomes" id="UP000054937">
    <property type="component" value="Unassembled WGS sequence"/>
</dbReference>
<keyword evidence="2 4" id="KW-0647">Proteasome</keyword>
<dbReference type="InterPro" id="IPR033811">
    <property type="entry name" value="Proteasome_beta_3"/>
</dbReference>
<protein>
    <recommendedName>
        <fullName evidence="4">Proteasome subunit beta</fullName>
    </recommendedName>
</protein>
<dbReference type="OrthoDB" id="204949at2759"/>
<dbReference type="InParanoid" id="A0A0V0QZ29"/>
<dbReference type="InterPro" id="IPR029055">
    <property type="entry name" value="Ntn_hydrolases_N"/>
</dbReference>
<dbReference type="AlphaFoldDB" id="A0A0V0QZ29"/>
<dbReference type="PANTHER" id="PTHR32194:SF10">
    <property type="entry name" value="PROTEASOME SUBUNIT BETA TYPE-3"/>
    <property type="match status" value="1"/>
</dbReference>
<reference evidence="5 6" key="1">
    <citation type="journal article" date="2015" name="Sci. Rep.">
        <title>Genome of the facultative scuticociliatosis pathogen Pseudocohnilembus persalinus provides insight into its virulence through horizontal gene transfer.</title>
        <authorList>
            <person name="Xiong J."/>
            <person name="Wang G."/>
            <person name="Cheng J."/>
            <person name="Tian M."/>
            <person name="Pan X."/>
            <person name="Warren A."/>
            <person name="Jiang C."/>
            <person name="Yuan D."/>
            <person name="Miao W."/>
        </authorList>
    </citation>
    <scope>NUCLEOTIDE SEQUENCE [LARGE SCALE GENOMIC DNA]</scope>
    <source>
        <strain evidence="5">36N120E</strain>
    </source>
</reference>
<sequence>MGDPFSLNGGSMLGMKGENCVAIGTDRRLGNQLQLSASNFQRVFKMQDNILLGLSGLATDVNTFHQLMEFKLKLYTLRENRPMKVKTFIDYVSTCLYEKRFGPYFVSPIVVGMENGEPLVATYDSIGCTSDLEPFQCAGTGSSELLGSCESYWKKGLKPDELEEVVAQALVSGCDRDILSGWGGVVYVLTDDKLSVKVLKTKQC</sequence>
<comment type="similarity">
    <text evidence="4">Belongs to the peptidase T1B family.</text>
</comment>
<organism evidence="5 6">
    <name type="scientific">Pseudocohnilembus persalinus</name>
    <name type="common">Ciliate</name>
    <dbReference type="NCBI Taxonomy" id="266149"/>
    <lineage>
        <taxon>Eukaryota</taxon>
        <taxon>Sar</taxon>
        <taxon>Alveolata</taxon>
        <taxon>Ciliophora</taxon>
        <taxon>Intramacronucleata</taxon>
        <taxon>Oligohymenophorea</taxon>
        <taxon>Scuticociliatia</taxon>
        <taxon>Philasterida</taxon>
        <taxon>Pseudocohnilembidae</taxon>
        <taxon>Pseudocohnilembus</taxon>
    </lineage>
</organism>
<comment type="caution">
    <text evidence="5">The sequence shown here is derived from an EMBL/GenBank/DDBJ whole genome shotgun (WGS) entry which is preliminary data.</text>
</comment>
<accession>A0A0V0QZ29</accession>
<dbReference type="InterPro" id="IPR001353">
    <property type="entry name" value="Proteasome_sua/b"/>
</dbReference>
<keyword evidence="1 4" id="KW-0963">Cytoplasm</keyword>
<dbReference type="InterPro" id="IPR023333">
    <property type="entry name" value="Proteasome_suB-type"/>
</dbReference>
<dbReference type="GO" id="GO:0043161">
    <property type="term" value="P:proteasome-mediated ubiquitin-dependent protein catabolic process"/>
    <property type="evidence" value="ECO:0007669"/>
    <property type="project" value="InterPro"/>
</dbReference>
<dbReference type="GO" id="GO:0005634">
    <property type="term" value="C:nucleus"/>
    <property type="evidence" value="ECO:0007669"/>
    <property type="project" value="UniProtKB-SubCell"/>
</dbReference>
<dbReference type="EMBL" id="LDAU01000083">
    <property type="protein sequence ID" value="KRX07441.1"/>
    <property type="molecule type" value="Genomic_DNA"/>
</dbReference>
<keyword evidence="3 4" id="KW-0539">Nucleus</keyword>
<dbReference type="Gene3D" id="3.60.20.10">
    <property type="entry name" value="Glutamine Phosphoribosylpyrophosphate, subunit 1, domain 1"/>
    <property type="match status" value="1"/>
</dbReference>
<comment type="subcellular location">
    <subcellularLocation>
        <location evidence="4">Cytoplasm</location>
    </subcellularLocation>
    <subcellularLocation>
        <location evidence="4">Nucleus</location>
    </subcellularLocation>
</comment>
<evidence type="ECO:0000256" key="1">
    <source>
        <dbReference type="ARBA" id="ARBA00022490"/>
    </source>
</evidence>
<dbReference type="Pfam" id="PF00227">
    <property type="entry name" value="Proteasome"/>
    <property type="match status" value="1"/>
</dbReference>
<name>A0A0V0QZ29_PSEPJ</name>
<dbReference type="OMA" id="CSEQLYG"/>
<dbReference type="InterPro" id="IPR016050">
    <property type="entry name" value="Proteasome_bsu_CS"/>
</dbReference>
<evidence type="ECO:0000256" key="3">
    <source>
        <dbReference type="ARBA" id="ARBA00023242"/>
    </source>
</evidence>